<reference evidence="1 2" key="1">
    <citation type="submission" date="2018-08" db="EMBL/GenBank/DDBJ databases">
        <title>Sequencing the genomes of 1000 actinobacteria strains.</title>
        <authorList>
            <person name="Klenk H.-P."/>
        </authorList>
    </citation>
    <scope>NUCLEOTIDE SEQUENCE [LARGE SCALE GENOMIC DNA]</scope>
    <source>
        <strain evidence="1 2">DSM 44099</strain>
    </source>
</reference>
<sequence>MAPVTDLPFVDERRVHIAAPAEAVWAELVEQARRIGGGGAAWYAPLVGAEPRTASGPPLTEGATLPGFAVVEADPGRRLLLRGRHRFSRYALTVTLTSGVGGTDLAARTDAAFPGATGWCYRQLVIGSGAHAVLVGRLLRTIRDRVLRGPG</sequence>
<dbReference type="EMBL" id="QUMQ01000001">
    <property type="protein sequence ID" value="REF94144.1"/>
    <property type="molecule type" value="Genomic_DNA"/>
</dbReference>
<evidence type="ECO:0000313" key="1">
    <source>
        <dbReference type="EMBL" id="REF94144.1"/>
    </source>
</evidence>
<proteinExistence type="predicted"/>
<accession>A0A3D9ZCD7</accession>
<evidence type="ECO:0000313" key="2">
    <source>
        <dbReference type="Proteomes" id="UP000256913"/>
    </source>
</evidence>
<name>A0A3D9ZCD7_9ACTN</name>
<dbReference type="RefSeq" id="WP_116066012.1">
    <property type="nucleotide sequence ID" value="NZ_BONB01000077.1"/>
</dbReference>
<dbReference type="OrthoDB" id="164904at2"/>
<comment type="caution">
    <text evidence="1">The sequence shown here is derived from an EMBL/GenBank/DDBJ whole genome shotgun (WGS) entry which is preliminary data.</text>
</comment>
<keyword evidence="2" id="KW-1185">Reference proteome</keyword>
<protein>
    <submittedName>
        <fullName evidence="1">Polyketide cyclase/dehydrase/lipid transport protein</fullName>
    </submittedName>
</protein>
<dbReference type="SUPFAM" id="SSF55961">
    <property type="entry name" value="Bet v1-like"/>
    <property type="match status" value="1"/>
</dbReference>
<dbReference type="AlphaFoldDB" id="A0A3D9ZCD7"/>
<organism evidence="1 2">
    <name type="scientific">Asanoa ferruginea</name>
    <dbReference type="NCBI Taxonomy" id="53367"/>
    <lineage>
        <taxon>Bacteria</taxon>
        <taxon>Bacillati</taxon>
        <taxon>Actinomycetota</taxon>
        <taxon>Actinomycetes</taxon>
        <taxon>Micromonosporales</taxon>
        <taxon>Micromonosporaceae</taxon>
        <taxon>Asanoa</taxon>
    </lineage>
</organism>
<gene>
    <name evidence="1" type="ORF">DFJ67_0057</name>
</gene>
<dbReference type="Proteomes" id="UP000256913">
    <property type="component" value="Unassembled WGS sequence"/>
</dbReference>